<feature type="compositionally biased region" description="Pro residues" evidence="2">
    <location>
        <begin position="244"/>
        <end position="260"/>
    </location>
</feature>
<evidence type="ECO:0000313" key="3">
    <source>
        <dbReference type="EMBL" id="KAK6971840.1"/>
    </source>
</evidence>
<dbReference type="Proteomes" id="UP001362999">
    <property type="component" value="Unassembled WGS sequence"/>
</dbReference>
<proteinExistence type="predicted"/>
<gene>
    <name evidence="3" type="ORF">R3P38DRAFT_713020</name>
</gene>
<feature type="compositionally biased region" description="Basic and acidic residues" evidence="2">
    <location>
        <begin position="364"/>
        <end position="375"/>
    </location>
</feature>
<evidence type="ECO:0000313" key="4">
    <source>
        <dbReference type="Proteomes" id="UP001362999"/>
    </source>
</evidence>
<feature type="region of interest" description="Disordered" evidence="2">
    <location>
        <begin position="133"/>
        <end position="166"/>
    </location>
</feature>
<evidence type="ECO:0000256" key="2">
    <source>
        <dbReference type="SAM" id="MobiDB-lite"/>
    </source>
</evidence>
<feature type="coiled-coil region" evidence="1">
    <location>
        <begin position="174"/>
        <end position="236"/>
    </location>
</feature>
<feature type="compositionally biased region" description="Basic and acidic residues" evidence="2">
    <location>
        <begin position="302"/>
        <end position="314"/>
    </location>
</feature>
<feature type="region of interest" description="Disordered" evidence="2">
    <location>
        <begin position="1"/>
        <end position="109"/>
    </location>
</feature>
<keyword evidence="1" id="KW-0175">Coiled coil</keyword>
<keyword evidence="4" id="KW-1185">Reference proteome</keyword>
<dbReference type="EMBL" id="JAWWNJ010000203">
    <property type="protein sequence ID" value="KAK6971840.1"/>
    <property type="molecule type" value="Genomic_DNA"/>
</dbReference>
<organism evidence="3 4">
    <name type="scientific">Favolaschia claudopus</name>
    <dbReference type="NCBI Taxonomy" id="2862362"/>
    <lineage>
        <taxon>Eukaryota</taxon>
        <taxon>Fungi</taxon>
        <taxon>Dikarya</taxon>
        <taxon>Basidiomycota</taxon>
        <taxon>Agaricomycotina</taxon>
        <taxon>Agaricomycetes</taxon>
        <taxon>Agaricomycetidae</taxon>
        <taxon>Agaricales</taxon>
        <taxon>Marasmiineae</taxon>
        <taxon>Mycenaceae</taxon>
        <taxon>Favolaschia</taxon>
    </lineage>
</organism>
<feature type="region of interest" description="Disordered" evidence="2">
    <location>
        <begin position="236"/>
        <end position="397"/>
    </location>
</feature>
<comment type="caution">
    <text evidence="3">The sequence shown here is derived from an EMBL/GenBank/DDBJ whole genome shotgun (WGS) entry which is preliminary data.</text>
</comment>
<evidence type="ECO:0000256" key="1">
    <source>
        <dbReference type="SAM" id="Coils"/>
    </source>
</evidence>
<dbReference type="AlphaFoldDB" id="A0AAV9Z5R0"/>
<protein>
    <submittedName>
        <fullName evidence="3">Uncharacterized protein</fullName>
    </submittedName>
</protein>
<feature type="compositionally biased region" description="Acidic residues" evidence="2">
    <location>
        <begin position="56"/>
        <end position="67"/>
    </location>
</feature>
<feature type="compositionally biased region" description="Basic and acidic residues" evidence="2">
    <location>
        <begin position="1"/>
        <end position="15"/>
    </location>
</feature>
<accession>A0AAV9Z5R0</accession>
<reference evidence="3 4" key="1">
    <citation type="journal article" date="2024" name="J Genomics">
        <title>Draft genome sequencing and assembly of Favolaschia claudopus CIRM-BRFM 2984 isolated from oak limbs.</title>
        <authorList>
            <person name="Navarro D."/>
            <person name="Drula E."/>
            <person name="Chaduli D."/>
            <person name="Cazenave R."/>
            <person name="Ahrendt S."/>
            <person name="Wang J."/>
            <person name="Lipzen A."/>
            <person name="Daum C."/>
            <person name="Barry K."/>
            <person name="Grigoriev I.V."/>
            <person name="Favel A."/>
            <person name="Rosso M.N."/>
            <person name="Martin F."/>
        </authorList>
    </citation>
    <scope>NUCLEOTIDE SEQUENCE [LARGE SCALE GENOMIC DNA]</scope>
    <source>
        <strain evidence="3 4">CIRM-BRFM 2984</strain>
    </source>
</reference>
<sequence length="485" mass="53838">MSQQRRELGHYRDAEKSDDDESSELGHYRGAEKDDDEVSLGSDEATQRANGAEMIENTEIEEEEEEKMYESERQDDNGGDDSGTESNSSRRTPPSVVRPSQDRSMQTQTAATFTKVMHPVNVATVLGEAPKAAANVAAPPKKRKTATKPLTGSTSMSNVAEDGRQSKRTVAYALSQMAEMRGELEKLIAALANEVRSGKSTMLTAKLQIETVQNKIKRQDEEIGKLREEIKELRRANVEVPCLSPAPNPTAPRRPSPPAPILGKRHREDEHTVSDGAQTALPPNHKPSLQDRLNVPRVADPQSRRLPLEDRLSDSARPAPMFLPPRVPTQPRNPSGTAAGPSRRPFEKQSVPTRDPARPVNPIRVHDRSVAHERSSQGGNKYGQTRDDLLAQLPPPLPPLRSGDLEIGSLMWGENSLQTFERFCDVIDQSRHGPAPRPSWVGKADQHGYAIVHYTRRSVAIQMSDIWRAWCRGTQYELTTAHLLE</sequence>
<name>A0AAV9Z5R0_9AGAR</name>